<evidence type="ECO:0000313" key="3">
    <source>
        <dbReference type="EMBL" id="SJX61825.1"/>
    </source>
</evidence>
<organism evidence="3 4">
    <name type="scientific">Sporisorium reilianum f. sp. reilianum</name>
    <dbReference type="NCBI Taxonomy" id="72559"/>
    <lineage>
        <taxon>Eukaryota</taxon>
        <taxon>Fungi</taxon>
        <taxon>Dikarya</taxon>
        <taxon>Basidiomycota</taxon>
        <taxon>Ustilaginomycotina</taxon>
        <taxon>Ustilaginomycetes</taxon>
        <taxon>Ustilaginales</taxon>
        <taxon>Ustilaginaceae</taxon>
        <taxon>Sporisorium</taxon>
    </lineage>
</organism>
<name>A0A2N8U9W2_9BASI</name>
<dbReference type="Proteomes" id="UP000239563">
    <property type="component" value="Chromosome III"/>
</dbReference>
<evidence type="ECO:0000313" key="4">
    <source>
        <dbReference type="Proteomes" id="UP000239563"/>
    </source>
</evidence>
<dbReference type="AlphaFoldDB" id="A0A2N8U9W2"/>
<accession>A0A2N8U9W2</accession>
<dbReference type="EMBL" id="LT795056">
    <property type="protein sequence ID" value="SJX61825.1"/>
    <property type="molecule type" value="Genomic_DNA"/>
</dbReference>
<keyword evidence="2" id="KW-0732">Signal</keyword>
<proteinExistence type="predicted"/>
<feature type="signal peptide" evidence="2">
    <location>
        <begin position="1"/>
        <end position="23"/>
    </location>
</feature>
<sequence>MNWLTLTSALTLSCLALHHVVEAKQPHRMVKSATRPQASSGDAAAVQAADPGLQLTEDSDADLSLHYDESMRLMMRAKAESVIASHAGTSFSAYEAECILKGALPSLHPGSLPNVSWTMDMFESGSVLPTASSPIAAAPQMFSLMSTDSAPAKSAAHDTFDTNHVIDVDHLLASFFHADAVKSTFDKVQAETRQVLDKQTKKAIIKQTAPVLHKTIEKVASHRGWGLQDERFAQMHLDDVPELQVQMAGGKAQAEAFRDYNTFVKTMRSALITPVDAEKDAGQEQEEAPRTDLAEKA</sequence>
<feature type="region of interest" description="Disordered" evidence="1">
    <location>
        <begin position="275"/>
        <end position="297"/>
    </location>
</feature>
<protein>
    <submittedName>
        <fullName evidence="3">Uncharacterized protein</fullName>
    </submittedName>
</protein>
<feature type="compositionally biased region" description="Basic and acidic residues" evidence="1">
    <location>
        <begin position="276"/>
        <end position="297"/>
    </location>
</feature>
<gene>
    <name evidence="3" type="ORF">SRS1_12809</name>
</gene>
<reference evidence="3 4" key="1">
    <citation type="submission" date="2017-02" db="EMBL/GenBank/DDBJ databases">
        <authorList>
            <person name="Peterson S.W."/>
        </authorList>
    </citation>
    <scope>NUCLEOTIDE SEQUENCE [LARGE SCALE GENOMIC DNA]</scope>
    <source>
        <strain evidence="3 4">SRS1_H2-8</strain>
    </source>
</reference>
<evidence type="ECO:0000256" key="2">
    <source>
        <dbReference type="SAM" id="SignalP"/>
    </source>
</evidence>
<evidence type="ECO:0000256" key="1">
    <source>
        <dbReference type="SAM" id="MobiDB-lite"/>
    </source>
</evidence>
<feature type="chain" id="PRO_5014983674" evidence="2">
    <location>
        <begin position="24"/>
        <end position="297"/>
    </location>
</feature>